<keyword evidence="4" id="KW-1185">Reference proteome</keyword>
<proteinExistence type="predicted"/>
<evidence type="ECO:0000259" key="2">
    <source>
        <dbReference type="SMART" id="SM00363"/>
    </source>
</evidence>
<dbReference type="AlphaFoldDB" id="A0A0F5LPR0"/>
<evidence type="ECO:0000313" key="4">
    <source>
        <dbReference type="Proteomes" id="UP000033608"/>
    </source>
</evidence>
<comment type="caution">
    <text evidence="3">The sequence shown here is derived from an EMBL/GenBank/DDBJ whole genome shotgun (WGS) entry which is preliminary data.</text>
</comment>
<dbReference type="PROSITE" id="PS50889">
    <property type="entry name" value="S4"/>
    <property type="match status" value="1"/>
</dbReference>
<dbReference type="InterPro" id="IPR002942">
    <property type="entry name" value="S4_RNA-bd"/>
</dbReference>
<dbReference type="PANTHER" id="PTHR47683">
    <property type="entry name" value="PSEUDOURIDINE SYNTHASE FAMILY PROTEIN-RELATED"/>
    <property type="match status" value="1"/>
</dbReference>
<feature type="domain" description="RNA-binding S4" evidence="2">
    <location>
        <begin position="12"/>
        <end position="69"/>
    </location>
</feature>
<dbReference type="EMBL" id="LAJF01000078">
    <property type="protein sequence ID" value="KKB84335.1"/>
    <property type="molecule type" value="Genomic_DNA"/>
</dbReference>
<dbReference type="CDD" id="cd00165">
    <property type="entry name" value="S4"/>
    <property type="match status" value="1"/>
</dbReference>
<dbReference type="InterPro" id="IPR036986">
    <property type="entry name" value="S4_RNA-bd_sf"/>
</dbReference>
<dbReference type="PATRIC" id="fig|1121477.3.peg.3309"/>
<name>A0A0F5LPR0_9HYPH</name>
<dbReference type="SMART" id="SM00363">
    <property type="entry name" value="S4"/>
    <property type="match status" value="1"/>
</dbReference>
<protein>
    <recommendedName>
        <fullName evidence="2">RNA-binding S4 domain-containing protein</fullName>
    </recommendedName>
</protein>
<organism evidence="3 4">
    <name type="scientific">Devosia limi DSM 17137</name>
    <dbReference type="NCBI Taxonomy" id="1121477"/>
    <lineage>
        <taxon>Bacteria</taxon>
        <taxon>Pseudomonadati</taxon>
        <taxon>Pseudomonadota</taxon>
        <taxon>Alphaproteobacteria</taxon>
        <taxon>Hyphomicrobiales</taxon>
        <taxon>Devosiaceae</taxon>
        <taxon>Devosia</taxon>
    </lineage>
</organism>
<evidence type="ECO:0000256" key="1">
    <source>
        <dbReference type="PROSITE-ProRule" id="PRU00182"/>
    </source>
</evidence>
<dbReference type="GO" id="GO:0003723">
    <property type="term" value="F:RNA binding"/>
    <property type="evidence" value="ECO:0007669"/>
    <property type="project" value="UniProtKB-KW"/>
</dbReference>
<sequence>MTASPAVPDTGDRLAKVIARSGLCSRRDAEAWIVAGRFTVNGKNVLTPAFHVTVRDKILVDDAPLAARHGTRLWLYPKPAHL</sequence>
<feature type="non-terminal residue" evidence="3">
    <location>
        <position position="82"/>
    </location>
</feature>
<keyword evidence="1" id="KW-0694">RNA-binding</keyword>
<gene>
    <name evidence="3" type="ORF">VW29_10885</name>
</gene>
<reference evidence="3 4" key="1">
    <citation type="submission" date="2015-03" db="EMBL/GenBank/DDBJ databases">
        <authorList>
            <person name="Hassan Y.I."/>
            <person name="Lepp D."/>
            <person name="Zhou T."/>
        </authorList>
    </citation>
    <scope>NUCLEOTIDE SEQUENCE [LARGE SCALE GENOMIC DNA]</scope>
    <source>
        <strain evidence="3 4">DSM 17137</strain>
    </source>
</reference>
<dbReference type="PANTHER" id="PTHR47683:SF3">
    <property type="entry name" value="RIBOSOMAL LARGE SUBUNIT PSEUDOURIDINE SYNTHASE B"/>
    <property type="match status" value="1"/>
</dbReference>
<dbReference type="Pfam" id="PF01479">
    <property type="entry name" value="S4"/>
    <property type="match status" value="1"/>
</dbReference>
<evidence type="ECO:0000313" key="3">
    <source>
        <dbReference type="EMBL" id="KKB84335.1"/>
    </source>
</evidence>
<accession>A0A0F5LPR0</accession>
<dbReference type="InterPro" id="IPR050343">
    <property type="entry name" value="RsuA_PseudoU_synthase"/>
</dbReference>
<dbReference type="RefSeq" id="WP_046135355.1">
    <property type="nucleotide sequence ID" value="NZ_LAJF01000078.1"/>
</dbReference>
<dbReference type="SUPFAM" id="SSF55174">
    <property type="entry name" value="Alpha-L RNA-binding motif"/>
    <property type="match status" value="1"/>
</dbReference>
<dbReference type="Proteomes" id="UP000033608">
    <property type="component" value="Unassembled WGS sequence"/>
</dbReference>
<dbReference type="Gene3D" id="3.10.290.10">
    <property type="entry name" value="RNA-binding S4 domain"/>
    <property type="match status" value="1"/>
</dbReference>